<keyword evidence="1" id="KW-1133">Transmembrane helix</keyword>
<keyword evidence="1" id="KW-0472">Membrane</keyword>
<keyword evidence="4" id="KW-1185">Reference proteome</keyword>
<dbReference type="SUPFAM" id="SSF53474">
    <property type="entry name" value="alpha/beta-Hydrolases"/>
    <property type="match status" value="1"/>
</dbReference>
<dbReference type="Gene3D" id="3.40.50.1820">
    <property type="entry name" value="alpha/beta hydrolase"/>
    <property type="match status" value="1"/>
</dbReference>
<feature type="transmembrane region" description="Helical" evidence="1">
    <location>
        <begin position="173"/>
        <end position="196"/>
    </location>
</feature>
<dbReference type="Proteomes" id="UP001589813">
    <property type="component" value="Unassembled WGS sequence"/>
</dbReference>
<feature type="transmembrane region" description="Helical" evidence="1">
    <location>
        <begin position="267"/>
        <end position="288"/>
    </location>
</feature>
<evidence type="ECO:0000313" key="3">
    <source>
        <dbReference type="EMBL" id="MFC0050462.1"/>
    </source>
</evidence>
<dbReference type="Pfam" id="PF01764">
    <property type="entry name" value="Lipase_3"/>
    <property type="match status" value="1"/>
</dbReference>
<dbReference type="InterPro" id="IPR029058">
    <property type="entry name" value="AB_hydrolase_fold"/>
</dbReference>
<gene>
    <name evidence="3" type="ORF">ACFFJP_19395</name>
</gene>
<reference evidence="3 4" key="1">
    <citation type="submission" date="2024-09" db="EMBL/GenBank/DDBJ databases">
        <authorList>
            <person name="Sun Q."/>
            <person name="Mori K."/>
        </authorList>
    </citation>
    <scope>NUCLEOTIDE SEQUENCE [LARGE SCALE GENOMIC DNA]</scope>
    <source>
        <strain evidence="3 4">KCTC 23315</strain>
    </source>
</reference>
<protein>
    <recommendedName>
        <fullName evidence="2">Fungal lipase-type domain-containing protein</fullName>
    </recommendedName>
</protein>
<dbReference type="InterPro" id="IPR051218">
    <property type="entry name" value="Sec_MonoDiacylglyc_Lipase"/>
</dbReference>
<dbReference type="PANTHER" id="PTHR45856">
    <property type="entry name" value="ALPHA/BETA-HYDROLASES SUPERFAMILY PROTEIN"/>
    <property type="match status" value="1"/>
</dbReference>
<evidence type="ECO:0000313" key="4">
    <source>
        <dbReference type="Proteomes" id="UP001589813"/>
    </source>
</evidence>
<name>A0ABV6BHV7_9GAMM</name>
<dbReference type="PANTHER" id="PTHR45856:SF24">
    <property type="entry name" value="FUNGAL LIPASE-LIKE DOMAIN-CONTAINING PROTEIN"/>
    <property type="match status" value="1"/>
</dbReference>
<keyword evidence="1" id="KW-0812">Transmembrane</keyword>
<dbReference type="InterPro" id="IPR002921">
    <property type="entry name" value="Fungal_lipase-type"/>
</dbReference>
<accession>A0ABV6BHV7</accession>
<organism evidence="3 4">
    <name type="scientific">Rheinheimera tilapiae</name>
    <dbReference type="NCBI Taxonomy" id="875043"/>
    <lineage>
        <taxon>Bacteria</taxon>
        <taxon>Pseudomonadati</taxon>
        <taxon>Pseudomonadota</taxon>
        <taxon>Gammaproteobacteria</taxon>
        <taxon>Chromatiales</taxon>
        <taxon>Chromatiaceae</taxon>
        <taxon>Rheinheimera</taxon>
    </lineage>
</organism>
<evidence type="ECO:0000259" key="2">
    <source>
        <dbReference type="Pfam" id="PF01764"/>
    </source>
</evidence>
<proteinExistence type="predicted"/>
<sequence>MSGLDMLDAFIGLVGIYLTLSLLVTAIGEGLSQAAGMRGRNLRQVFIGLIGKNRTKEFYLHPRIRQLMQYDAPTNALRKIWLRLGFGLPSYIPADIAIEVLLEQQLGAPLLQLRQSPLEIQQRLERLPSSSTRSSLLYFWQQASADPHQFQTLVQDWFNDRCDRAVGWFKRKLGILQLIIGLGVAIGMNVDSIALYQKLFSDPVARQQAVLLAENLAANPQLASELCREDKASCMDTMALKQQLTQTAPLLGRSADDALLPSDLLTWIGYLLTAFALSLGAPFWFDILQKLMAVKQKFRSGNSANTDEEAQNSAASVTATVVTNSSGTVVALSGNANPVSAMDLQLARLSDLVYLDGPQLELELQSFLLSGTLRSVGEDTQYLYARGADYDVLICRGTEGKLADIRTDAQCPLRPWPEGSNSNAHQGFSAQANVILADLKAQHPTAGLERSLWITGHSLGGALAVLLALQLSKISGFKLAGLVTFGQPKVGDAQLTQAITQQLLPFYRRYVNQRDIVPKLPPLPEYRHSGQLYYFDDLDQLQLNPPRWLMLLDQVLCNPDQAEAALRQHLDDHRMKGYLHLLAKQR</sequence>
<evidence type="ECO:0000256" key="1">
    <source>
        <dbReference type="SAM" id="Phobius"/>
    </source>
</evidence>
<dbReference type="EMBL" id="JBHLXP010000005">
    <property type="protein sequence ID" value="MFC0050462.1"/>
    <property type="molecule type" value="Genomic_DNA"/>
</dbReference>
<feature type="domain" description="Fungal lipase-type" evidence="2">
    <location>
        <begin position="392"/>
        <end position="523"/>
    </location>
</feature>
<dbReference type="CDD" id="cd00519">
    <property type="entry name" value="Lipase_3"/>
    <property type="match status" value="1"/>
</dbReference>
<dbReference type="RefSeq" id="WP_377248275.1">
    <property type="nucleotide sequence ID" value="NZ_JBHLXP010000005.1"/>
</dbReference>
<feature type="transmembrane region" description="Helical" evidence="1">
    <location>
        <begin position="6"/>
        <end position="28"/>
    </location>
</feature>
<comment type="caution">
    <text evidence="3">The sequence shown here is derived from an EMBL/GenBank/DDBJ whole genome shotgun (WGS) entry which is preliminary data.</text>
</comment>